<name>A0ABR2P0C6_9ROSI</name>
<protein>
    <submittedName>
        <fullName evidence="1">Uncharacterized protein</fullName>
    </submittedName>
</protein>
<evidence type="ECO:0000313" key="2">
    <source>
        <dbReference type="Proteomes" id="UP001396334"/>
    </source>
</evidence>
<dbReference type="Proteomes" id="UP001396334">
    <property type="component" value="Unassembled WGS sequence"/>
</dbReference>
<reference evidence="1 2" key="1">
    <citation type="journal article" date="2024" name="G3 (Bethesda)">
        <title>Genome assembly of Hibiscus sabdariffa L. provides insights into metabolisms of medicinal natural products.</title>
        <authorList>
            <person name="Kim T."/>
        </authorList>
    </citation>
    <scope>NUCLEOTIDE SEQUENCE [LARGE SCALE GENOMIC DNA]</scope>
    <source>
        <strain evidence="1">TK-2024</strain>
        <tissue evidence="1">Old leaves</tissue>
    </source>
</reference>
<keyword evidence="2" id="KW-1185">Reference proteome</keyword>
<evidence type="ECO:0000313" key="1">
    <source>
        <dbReference type="EMBL" id="KAK8981829.1"/>
    </source>
</evidence>
<comment type="caution">
    <text evidence="1">The sequence shown here is derived from an EMBL/GenBank/DDBJ whole genome shotgun (WGS) entry which is preliminary data.</text>
</comment>
<proteinExistence type="predicted"/>
<organism evidence="1 2">
    <name type="scientific">Hibiscus sabdariffa</name>
    <name type="common">roselle</name>
    <dbReference type="NCBI Taxonomy" id="183260"/>
    <lineage>
        <taxon>Eukaryota</taxon>
        <taxon>Viridiplantae</taxon>
        <taxon>Streptophyta</taxon>
        <taxon>Embryophyta</taxon>
        <taxon>Tracheophyta</taxon>
        <taxon>Spermatophyta</taxon>
        <taxon>Magnoliopsida</taxon>
        <taxon>eudicotyledons</taxon>
        <taxon>Gunneridae</taxon>
        <taxon>Pentapetalae</taxon>
        <taxon>rosids</taxon>
        <taxon>malvids</taxon>
        <taxon>Malvales</taxon>
        <taxon>Malvaceae</taxon>
        <taxon>Malvoideae</taxon>
        <taxon>Hibiscus</taxon>
    </lineage>
</organism>
<dbReference type="EMBL" id="JBBPBN010000088">
    <property type="protein sequence ID" value="KAK8981829.1"/>
    <property type="molecule type" value="Genomic_DNA"/>
</dbReference>
<sequence length="82" mass="9544">MSLKKGSGLHLRFQSTNPLISTQFFPAAAPSAVSSHSRLILRFELWGTSDRNSRLSSSHRQHNLQVSYYSWREIFKEEKHRI</sequence>
<gene>
    <name evidence="1" type="ORF">V6N11_049321</name>
</gene>
<accession>A0ABR2P0C6</accession>